<dbReference type="AlphaFoldDB" id="A0A8X7RXD1"/>
<feature type="transmembrane region" description="Helical" evidence="1">
    <location>
        <begin position="272"/>
        <end position="295"/>
    </location>
</feature>
<evidence type="ECO:0000313" key="2">
    <source>
        <dbReference type="EMBL" id="KAG2296135.1"/>
    </source>
</evidence>
<dbReference type="Proteomes" id="UP000886595">
    <property type="component" value="Unassembled WGS sequence"/>
</dbReference>
<evidence type="ECO:0000313" key="3">
    <source>
        <dbReference type="Proteomes" id="UP000886595"/>
    </source>
</evidence>
<protein>
    <submittedName>
        <fullName evidence="2">Uncharacterized protein</fullName>
    </submittedName>
</protein>
<proteinExistence type="predicted"/>
<dbReference type="OrthoDB" id="1098738at2759"/>
<dbReference type="EMBL" id="JAAMPC010000009">
    <property type="protein sequence ID" value="KAG2296135.1"/>
    <property type="molecule type" value="Genomic_DNA"/>
</dbReference>
<gene>
    <name evidence="2" type="ORF">Bca52824_042804</name>
</gene>
<keyword evidence="1" id="KW-1133">Transmembrane helix</keyword>
<keyword evidence="3" id="KW-1185">Reference proteome</keyword>
<accession>A0A8X7RXD1</accession>
<sequence length="297" mass="32814">MVTAPPSCIKPPPDPPPLPCKPLPLEACSLIIFPEPPDPTAALIRLLAPLHILKPSVSSPVHVVAVTPLIFFATTKGLTRSVFVSFGVRVSTACRFQSSPTFQIEPWFLFPYMDEYYLVLGISCVKMNHLPLNEDVALSLNLLLPLVEDVTSSLPLPQYEDLTLPHNISNFVFHMFYLLLVPLYEVRISTFVLSALVSMVAEIDAFKNGGFGWYIHGMYVAHGSQCSILYVVSTFAVQTLTILNGIAGCLLDITNLATPFTLLSFKFYQCTSVCLAVAFAMYMCFSDYVSLLLSFEL</sequence>
<evidence type="ECO:0000256" key="1">
    <source>
        <dbReference type="SAM" id="Phobius"/>
    </source>
</evidence>
<comment type="caution">
    <text evidence="2">The sequence shown here is derived from an EMBL/GenBank/DDBJ whole genome shotgun (WGS) entry which is preliminary data.</text>
</comment>
<keyword evidence="1" id="KW-0472">Membrane</keyword>
<reference evidence="2 3" key="1">
    <citation type="submission" date="2020-02" db="EMBL/GenBank/DDBJ databases">
        <authorList>
            <person name="Ma Q."/>
            <person name="Huang Y."/>
            <person name="Song X."/>
            <person name="Pei D."/>
        </authorList>
    </citation>
    <scope>NUCLEOTIDE SEQUENCE [LARGE SCALE GENOMIC DNA]</scope>
    <source>
        <strain evidence="2">Sxm20200214</strain>
        <tissue evidence="2">Leaf</tissue>
    </source>
</reference>
<keyword evidence="1" id="KW-0812">Transmembrane</keyword>
<organism evidence="2 3">
    <name type="scientific">Brassica carinata</name>
    <name type="common">Ethiopian mustard</name>
    <name type="synonym">Abyssinian cabbage</name>
    <dbReference type="NCBI Taxonomy" id="52824"/>
    <lineage>
        <taxon>Eukaryota</taxon>
        <taxon>Viridiplantae</taxon>
        <taxon>Streptophyta</taxon>
        <taxon>Embryophyta</taxon>
        <taxon>Tracheophyta</taxon>
        <taxon>Spermatophyta</taxon>
        <taxon>Magnoliopsida</taxon>
        <taxon>eudicotyledons</taxon>
        <taxon>Gunneridae</taxon>
        <taxon>Pentapetalae</taxon>
        <taxon>rosids</taxon>
        <taxon>malvids</taxon>
        <taxon>Brassicales</taxon>
        <taxon>Brassicaceae</taxon>
        <taxon>Brassiceae</taxon>
        <taxon>Brassica</taxon>
    </lineage>
</organism>
<name>A0A8X7RXD1_BRACI</name>